<name>A0ABV2A4H7_9ACTN</name>
<reference evidence="2 3" key="1">
    <citation type="submission" date="2024-06" db="EMBL/GenBank/DDBJ databases">
        <authorList>
            <person name="Bataeva Y.V."/>
            <person name="Grigorian L.N."/>
            <person name="Solomentsev V.I."/>
        </authorList>
    </citation>
    <scope>NUCLEOTIDE SEQUENCE [LARGE SCALE GENOMIC DNA]</scope>
    <source>
        <strain evidence="3">SCPM-O-B-12605 (RCAM04882)</strain>
    </source>
</reference>
<feature type="signal peptide" evidence="1">
    <location>
        <begin position="1"/>
        <end position="25"/>
    </location>
</feature>
<dbReference type="PROSITE" id="PS51257">
    <property type="entry name" value="PROKAR_LIPOPROTEIN"/>
    <property type="match status" value="1"/>
</dbReference>
<dbReference type="EMBL" id="JBEQNB010000022">
    <property type="protein sequence ID" value="MES0837906.1"/>
    <property type="molecule type" value="Genomic_DNA"/>
</dbReference>
<proteinExistence type="predicted"/>
<keyword evidence="1" id="KW-0732">Signal</keyword>
<gene>
    <name evidence="2" type="ORF">ABUK86_29330</name>
</gene>
<evidence type="ECO:0008006" key="4">
    <source>
        <dbReference type="Google" id="ProtNLM"/>
    </source>
</evidence>
<protein>
    <recommendedName>
        <fullName evidence="4">Lipoprotein</fullName>
    </recommendedName>
</protein>
<dbReference type="Proteomes" id="UP001432401">
    <property type="component" value="Unassembled WGS sequence"/>
</dbReference>
<evidence type="ECO:0000313" key="2">
    <source>
        <dbReference type="EMBL" id="MES0837906.1"/>
    </source>
</evidence>
<evidence type="ECO:0000256" key="1">
    <source>
        <dbReference type="SAM" id="SignalP"/>
    </source>
</evidence>
<comment type="caution">
    <text evidence="2">The sequence shown here is derived from an EMBL/GenBank/DDBJ whole genome shotgun (WGS) entry which is preliminary data.</text>
</comment>
<feature type="chain" id="PRO_5047458110" description="Lipoprotein" evidence="1">
    <location>
        <begin position="26"/>
        <end position="183"/>
    </location>
</feature>
<keyword evidence="3" id="KW-1185">Reference proteome</keyword>
<evidence type="ECO:0000313" key="3">
    <source>
        <dbReference type="Proteomes" id="UP001432401"/>
    </source>
</evidence>
<organism evidence="2 3">
    <name type="scientific">Nocardiopsis tropica</name>
    <dbReference type="NCBI Taxonomy" id="109330"/>
    <lineage>
        <taxon>Bacteria</taxon>
        <taxon>Bacillati</taxon>
        <taxon>Actinomycetota</taxon>
        <taxon>Actinomycetes</taxon>
        <taxon>Streptosporangiales</taxon>
        <taxon>Nocardiopsidaceae</taxon>
        <taxon>Nocardiopsis</taxon>
    </lineage>
</organism>
<dbReference type="RefSeq" id="WP_344181615.1">
    <property type="nucleotide sequence ID" value="NZ_JBEQNA010000007.1"/>
</dbReference>
<accession>A0ABV2A4H7</accession>
<sequence>MGRLNKKNMRNLFFFLSFFFLSVQGCSSVGGVGGSVPTEEPSEEESYVNMERVALVANVATFDRMIIEGNPDEIFSRAADEDVEDKLLNAGVISVDGEIYRVETDISEWDVTSGPVAVETSMAAVESGLGDILNHNDVTWCGTPARGDRFVTAYLDRYRDAFATNEEYMASIDDYVDCGTGRP</sequence>